<feature type="transmembrane region" description="Helical" evidence="4">
    <location>
        <begin position="276"/>
        <end position="295"/>
    </location>
</feature>
<sequence>MPYSPIMPLLSISLLLSWGSLYYAFPVLAPAMQSDFQGDSDVLTGAFSVALLIWGLATYPVGLALDRFGARAVMTSGALLAAVGFIGLYIVESVSMFYLLWSALGLAMAMTLYEPAFALIVQNYPEGQKRRIGWLTIAGGLASTVFWPLSYYLGEHAGWRHAMLLFAALHLLACLALMAVHLPRERIVAATRRQPSPPACPGPARVPQRAAMVHLSLCFAVYGFITAALAVQAIPLLAARGFDTATALLLASCIGPMQVAGRALDMVLGSRFDARRAGLGTLTLLSLSIAALWLAQWWPALAVVFVIAYGLAVGLLTVVRAMAPLELAAAAKYASSSGLLGAPSLVARAAGPVGAASLAKACGSQSGVLLVLLAGSLIGLWLFARAWSFTPVPA</sequence>
<feature type="transmembrane region" description="Helical" evidence="4">
    <location>
        <begin position="45"/>
        <end position="65"/>
    </location>
</feature>
<dbReference type="InterPro" id="IPR036259">
    <property type="entry name" value="MFS_trans_sf"/>
</dbReference>
<dbReference type="SUPFAM" id="SSF103473">
    <property type="entry name" value="MFS general substrate transporter"/>
    <property type="match status" value="1"/>
</dbReference>
<dbReference type="RefSeq" id="WP_277414176.1">
    <property type="nucleotide sequence ID" value="NZ_CP119083.1"/>
</dbReference>
<gene>
    <name evidence="6" type="ORF">PX653_18285</name>
</gene>
<feature type="transmembrane region" description="Helical" evidence="4">
    <location>
        <begin position="7"/>
        <end position="25"/>
    </location>
</feature>
<dbReference type="Pfam" id="PF07690">
    <property type="entry name" value="MFS_1"/>
    <property type="match status" value="1"/>
</dbReference>
<dbReference type="PANTHER" id="PTHR11360:SF290">
    <property type="entry name" value="MONOCARBOXYLATE MFS PERMEASE"/>
    <property type="match status" value="1"/>
</dbReference>
<evidence type="ECO:0000259" key="5">
    <source>
        <dbReference type="PROSITE" id="PS50850"/>
    </source>
</evidence>
<dbReference type="Proteomes" id="UP001216510">
    <property type="component" value="Chromosome"/>
</dbReference>
<feature type="transmembrane region" description="Helical" evidence="4">
    <location>
        <begin position="159"/>
        <end position="182"/>
    </location>
</feature>
<dbReference type="PANTHER" id="PTHR11360">
    <property type="entry name" value="MONOCARBOXYLATE TRANSPORTER"/>
    <property type="match status" value="1"/>
</dbReference>
<dbReference type="EMBL" id="CP119083">
    <property type="protein sequence ID" value="WEF31402.1"/>
    <property type="molecule type" value="Genomic_DNA"/>
</dbReference>
<feature type="transmembrane region" description="Helical" evidence="4">
    <location>
        <begin position="97"/>
        <end position="120"/>
    </location>
</feature>
<evidence type="ECO:0000256" key="4">
    <source>
        <dbReference type="SAM" id="Phobius"/>
    </source>
</evidence>
<feature type="transmembrane region" description="Helical" evidence="4">
    <location>
        <begin position="301"/>
        <end position="323"/>
    </location>
</feature>
<keyword evidence="2 4" id="KW-1133">Transmembrane helix</keyword>
<feature type="transmembrane region" description="Helical" evidence="4">
    <location>
        <begin position="215"/>
        <end position="238"/>
    </location>
</feature>
<reference evidence="6 7" key="1">
    <citation type="submission" date="2023-02" db="EMBL/GenBank/DDBJ databases">
        <title>Gemone sequence of Telluria chitinolytica ACM 3522T.</title>
        <authorList>
            <person name="Frediansyah A."/>
            <person name="Miess H."/>
            <person name="Gross H."/>
        </authorList>
    </citation>
    <scope>NUCLEOTIDE SEQUENCE [LARGE SCALE GENOMIC DNA]</scope>
    <source>
        <strain evidence="6 7">ACM 3522</strain>
    </source>
</reference>
<keyword evidence="3 4" id="KW-0472">Membrane</keyword>
<evidence type="ECO:0000313" key="7">
    <source>
        <dbReference type="Proteomes" id="UP001216510"/>
    </source>
</evidence>
<feature type="transmembrane region" description="Helical" evidence="4">
    <location>
        <begin position="367"/>
        <end position="384"/>
    </location>
</feature>
<evidence type="ECO:0000256" key="3">
    <source>
        <dbReference type="ARBA" id="ARBA00023136"/>
    </source>
</evidence>
<dbReference type="InterPro" id="IPR050327">
    <property type="entry name" value="Proton-linked_MCT"/>
</dbReference>
<proteinExistence type="predicted"/>
<feature type="transmembrane region" description="Helical" evidence="4">
    <location>
        <begin position="72"/>
        <end position="91"/>
    </location>
</feature>
<evidence type="ECO:0000256" key="2">
    <source>
        <dbReference type="ARBA" id="ARBA00022989"/>
    </source>
</evidence>
<accession>A0ABY8B9I4</accession>
<feature type="transmembrane region" description="Helical" evidence="4">
    <location>
        <begin position="132"/>
        <end position="153"/>
    </location>
</feature>
<organism evidence="6 7">
    <name type="scientific">Pseudoduganella chitinolytica</name>
    <dbReference type="NCBI Taxonomy" id="34070"/>
    <lineage>
        <taxon>Bacteria</taxon>
        <taxon>Pseudomonadati</taxon>
        <taxon>Pseudomonadota</taxon>
        <taxon>Betaproteobacteria</taxon>
        <taxon>Burkholderiales</taxon>
        <taxon>Oxalobacteraceae</taxon>
        <taxon>Telluria group</taxon>
        <taxon>Pseudoduganella</taxon>
    </lineage>
</organism>
<dbReference type="InterPro" id="IPR011701">
    <property type="entry name" value="MFS"/>
</dbReference>
<dbReference type="PROSITE" id="PS50850">
    <property type="entry name" value="MFS"/>
    <property type="match status" value="1"/>
</dbReference>
<evidence type="ECO:0000256" key="1">
    <source>
        <dbReference type="ARBA" id="ARBA00022692"/>
    </source>
</evidence>
<protein>
    <submittedName>
        <fullName evidence="6">MFS transporter</fullName>
    </submittedName>
</protein>
<feature type="transmembrane region" description="Helical" evidence="4">
    <location>
        <begin position="244"/>
        <end position="264"/>
    </location>
</feature>
<feature type="domain" description="Major facilitator superfamily (MFS) profile" evidence="5">
    <location>
        <begin position="6"/>
        <end position="391"/>
    </location>
</feature>
<keyword evidence="1 4" id="KW-0812">Transmembrane</keyword>
<dbReference type="Gene3D" id="1.20.1250.20">
    <property type="entry name" value="MFS general substrate transporter like domains"/>
    <property type="match status" value="1"/>
</dbReference>
<dbReference type="InterPro" id="IPR020846">
    <property type="entry name" value="MFS_dom"/>
</dbReference>
<keyword evidence="7" id="KW-1185">Reference proteome</keyword>
<evidence type="ECO:0000313" key="6">
    <source>
        <dbReference type="EMBL" id="WEF31402.1"/>
    </source>
</evidence>
<name>A0ABY8B9I4_9BURK</name>